<dbReference type="Proteomes" id="UP000315689">
    <property type="component" value="Unassembled WGS sequence"/>
</dbReference>
<accession>A0A554LJ14</accession>
<evidence type="ECO:0000313" key="2">
    <source>
        <dbReference type="Proteomes" id="UP000315689"/>
    </source>
</evidence>
<protein>
    <submittedName>
        <fullName evidence="1">Uncharacterized protein</fullName>
    </submittedName>
</protein>
<dbReference type="EMBL" id="VMGK01000012">
    <property type="protein sequence ID" value="TSC92837.1"/>
    <property type="molecule type" value="Genomic_DNA"/>
</dbReference>
<organism evidence="1 2">
    <name type="scientific">Candidatus Berkelbacteria bacterium Licking1014_7</name>
    <dbReference type="NCBI Taxonomy" id="2017147"/>
    <lineage>
        <taxon>Bacteria</taxon>
        <taxon>Candidatus Berkelbacteria</taxon>
    </lineage>
</organism>
<comment type="caution">
    <text evidence="1">The sequence shown here is derived from an EMBL/GenBank/DDBJ whole genome shotgun (WGS) entry which is preliminary data.</text>
</comment>
<feature type="non-terminal residue" evidence="1">
    <location>
        <position position="1"/>
    </location>
</feature>
<gene>
    <name evidence="1" type="ORF">CEN89_419</name>
</gene>
<sequence length="114" mass="11569">VGIGTTAPNSTLHVAGSQTVKRTATAIDYTILASDYYIGVTSTAAARIITLPAAATAAIGKVYIIKDESGGAATNNITIDGNAAETIDGAATKVINANYGSVQIITDGSNWFSF</sequence>
<proteinExistence type="predicted"/>
<name>A0A554LJ14_9BACT</name>
<evidence type="ECO:0000313" key="1">
    <source>
        <dbReference type="EMBL" id="TSC92837.1"/>
    </source>
</evidence>
<reference evidence="1 2" key="1">
    <citation type="submission" date="2017-07" db="EMBL/GenBank/DDBJ databases">
        <title>Mechanisms for carbon and nitrogen cycling indicate functional differentiation within the Candidate Phyla Radiation.</title>
        <authorList>
            <person name="Danczak R.E."/>
            <person name="Johnston M.D."/>
            <person name="Kenah C."/>
            <person name="Slattery M."/>
            <person name="Wrighton K.C."/>
            <person name="Wilkins M.J."/>
        </authorList>
    </citation>
    <scope>NUCLEOTIDE SEQUENCE [LARGE SCALE GENOMIC DNA]</scope>
    <source>
        <strain evidence="1">Licking1014_7</strain>
    </source>
</reference>
<dbReference type="AlphaFoldDB" id="A0A554LJ14"/>